<dbReference type="InterPro" id="IPR018120">
    <property type="entry name" value="Glyco_hydro_1_AS"/>
</dbReference>
<dbReference type="Gene3D" id="3.20.20.80">
    <property type="entry name" value="Glycosidases"/>
    <property type="match status" value="1"/>
</dbReference>
<gene>
    <name evidence="7" type="ORF">GXW98_06755</name>
</gene>
<evidence type="ECO:0000313" key="8">
    <source>
        <dbReference type="Proteomes" id="UP000767327"/>
    </source>
</evidence>
<proteinExistence type="inferred from homology"/>
<dbReference type="InterPro" id="IPR017853">
    <property type="entry name" value="GH"/>
</dbReference>
<comment type="similarity">
    <text evidence="1 5">Belongs to the glycosyl hydrolase 1 family.</text>
</comment>
<dbReference type="AlphaFoldDB" id="A0A971D027"/>
<evidence type="ECO:0000256" key="5">
    <source>
        <dbReference type="RuleBase" id="RU003690"/>
    </source>
</evidence>
<reference evidence="7" key="2">
    <citation type="submission" date="2020-01" db="EMBL/GenBank/DDBJ databases">
        <authorList>
            <person name="Campanaro S."/>
        </authorList>
    </citation>
    <scope>NUCLEOTIDE SEQUENCE</scope>
    <source>
        <strain evidence="7">AS01afH2WH_6</strain>
    </source>
</reference>
<sequence length="487" mass="56254">MGFPKDFLWGGAVAAHQLEGAWDVDGRGPSICDVLTGGSNDSPREITSHVIEGKNYPNHRGIDYYHTFENDNALFREMGFKCFRTSISWSRIFPQGDELEPNEEGLRFYDRLFADYRAKGMEPVVTLSHFEMPLHLAKEGGFANRKTIECFVRFAATVMRRYHDSVRYWLTFNEVNNQTNTSNPIFAYTNSGLIPDPEMSEHERRQRMWQSVHNEFVASAKVVELGHEINPDFEIGCMLAIVPVYPASSDPEDVMRAEVVMRDRFVFGDVYVNGEYPRYFLKMLERERIHIEEEAEDRAIIARGTVDFISISYYMSSTVTADESKPDVLQSGFRGSVRNPHLQTTSWGWQIDPIGLRYSLCLLYERYRKPIFIIENGIGLYEKPDDEGYIDDEERIEYLREHIAQVRKAIDEDGVEVMGYTVWGCIDVVSFGTGEMKKRYGLIYVDEDDEGRGSHKRSRKKSFSWYRRVIASNGEDLSSRNLPVPER</sequence>
<dbReference type="RefSeq" id="WP_273173978.1">
    <property type="nucleotide sequence ID" value="NZ_JAAXZR010000023.1"/>
</dbReference>
<evidence type="ECO:0000256" key="6">
    <source>
        <dbReference type="RuleBase" id="RU004468"/>
    </source>
</evidence>
<keyword evidence="2 6" id="KW-0378">Hydrolase</keyword>
<dbReference type="PANTHER" id="PTHR10353">
    <property type="entry name" value="GLYCOSYL HYDROLASE"/>
    <property type="match status" value="1"/>
</dbReference>
<name>A0A971D027_9BIFI</name>
<evidence type="ECO:0000256" key="2">
    <source>
        <dbReference type="ARBA" id="ARBA00022801"/>
    </source>
</evidence>
<dbReference type="PANTHER" id="PTHR10353:SF122">
    <property type="entry name" value="6-PHOSPHO-BETA-GLUCOSIDASE ASCB-RELATED"/>
    <property type="match status" value="1"/>
</dbReference>
<dbReference type="EC" id="3.2.1.86" evidence="7"/>
<feature type="active site" description="Nucleophile" evidence="4">
    <location>
        <position position="375"/>
    </location>
</feature>
<dbReference type="InterPro" id="IPR033132">
    <property type="entry name" value="GH_1_N_CS"/>
</dbReference>
<evidence type="ECO:0000256" key="1">
    <source>
        <dbReference type="ARBA" id="ARBA00010838"/>
    </source>
</evidence>
<dbReference type="PRINTS" id="PR00131">
    <property type="entry name" value="GLHYDRLASE1"/>
</dbReference>
<dbReference type="GO" id="GO:0016052">
    <property type="term" value="P:carbohydrate catabolic process"/>
    <property type="evidence" value="ECO:0007669"/>
    <property type="project" value="TreeGrafter"/>
</dbReference>
<dbReference type="PROSITE" id="PS00653">
    <property type="entry name" value="GLYCOSYL_HYDROL_F1_2"/>
    <property type="match status" value="1"/>
</dbReference>
<accession>A0A971D027</accession>
<reference evidence="7" key="1">
    <citation type="journal article" date="2020" name="Biotechnol. Biofuels">
        <title>New insights from the biogas microbiome by comprehensive genome-resolved metagenomics of nearly 1600 species originating from multiple anaerobic digesters.</title>
        <authorList>
            <person name="Campanaro S."/>
            <person name="Treu L."/>
            <person name="Rodriguez-R L.M."/>
            <person name="Kovalovszki A."/>
            <person name="Ziels R.M."/>
            <person name="Maus I."/>
            <person name="Zhu X."/>
            <person name="Kougias P.G."/>
            <person name="Basile A."/>
            <person name="Luo G."/>
            <person name="Schluter A."/>
            <person name="Konstantinidis K.T."/>
            <person name="Angelidaki I."/>
        </authorList>
    </citation>
    <scope>NUCLEOTIDE SEQUENCE</scope>
    <source>
        <strain evidence="7">AS01afH2WH_6</strain>
    </source>
</reference>
<dbReference type="PROSITE" id="PS00572">
    <property type="entry name" value="GLYCOSYL_HYDROL_F1_1"/>
    <property type="match status" value="1"/>
</dbReference>
<dbReference type="NCBIfam" id="NF007154">
    <property type="entry name" value="PRK09589.1"/>
    <property type="match status" value="1"/>
</dbReference>
<dbReference type="EMBL" id="JAAXZR010000023">
    <property type="protein sequence ID" value="NLT79962.1"/>
    <property type="molecule type" value="Genomic_DNA"/>
</dbReference>
<dbReference type="GO" id="GO:0005829">
    <property type="term" value="C:cytosol"/>
    <property type="evidence" value="ECO:0007669"/>
    <property type="project" value="TreeGrafter"/>
</dbReference>
<dbReference type="InterPro" id="IPR001360">
    <property type="entry name" value="Glyco_hydro_1"/>
</dbReference>
<dbReference type="Proteomes" id="UP000767327">
    <property type="component" value="Unassembled WGS sequence"/>
</dbReference>
<evidence type="ECO:0000313" key="7">
    <source>
        <dbReference type="EMBL" id="NLT79962.1"/>
    </source>
</evidence>
<organism evidence="7 8">
    <name type="scientific">Bifidobacterium crudilactis</name>
    <dbReference type="NCBI Taxonomy" id="327277"/>
    <lineage>
        <taxon>Bacteria</taxon>
        <taxon>Bacillati</taxon>
        <taxon>Actinomycetota</taxon>
        <taxon>Actinomycetes</taxon>
        <taxon>Bifidobacteriales</taxon>
        <taxon>Bifidobacteriaceae</taxon>
        <taxon>Bifidobacterium</taxon>
    </lineage>
</organism>
<dbReference type="Pfam" id="PF00232">
    <property type="entry name" value="Glyco_hydro_1"/>
    <property type="match status" value="1"/>
</dbReference>
<dbReference type="SUPFAM" id="SSF51445">
    <property type="entry name" value="(Trans)glycosidases"/>
    <property type="match status" value="1"/>
</dbReference>
<comment type="caution">
    <text evidence="7">The sequence shown here is derived from an EMBL/GenBank/DDBJ whole genome shotgun (WGS) entry which is preliminary data.</text>
</comment>
<evidence type="ECO:0000256" key="3">
    <source>
        <dbReference type="ARBA" id="ARBA00023295"/>
    </source>
</evidence>
<evidence type="ECO:0000256" key="4">
    <source>
        <dbReference type="PROSITE-ProRule" id="PRU10055"/>
    </source>
</evidence>
<protein>
    <submittedName>
        <fullName evidence="7">6-phospho-beta-glucosidase</fullName>
        <ecNumber evidence="7">3.2.1.86</ecNumber>
    </submittedName>
</protein>
<dbReference type="FunFam" id="3.20.20.80:FF:000004">
    <property type="entry name" value="Beta-glucosidase 6-phospho-beta-glucosidase"/>
    <property type="match status" value="1"/>
</dbReference>
<keyword evidence="3 6" id="KW-0326">Glycosidase</keyword>
<dbReference type="GO" id="GO:0008706">
    <property type="term" value="F:6-phospho-beta-glucosidase activity"/>
    <property type="evidence" value="ECO:0007669"/>
    <property type="project" value="UniProtKB-EC"/>
</dbReference>